<dbReference type="KEGG" id="sla:SERLADRAFT_442892"/>
<name>F8PAW5_SERL9</name>
<evidence type="ECO:0000313" key="2">
    <source>
        <dbReference type="Proteomes" id="UP000008064"/>
    </source>
</evidence>
<gene>
    <name evidence="1" type="ORF">SERLADRAFT_442892</name>
</gene>
<dbReference type="OrthoDB" id="2683143at2759"/>
<dbReference type="GeneID" id="18815811"/>
<dbReference type="Proteomes" id="UP000008064">
    <property type="component" value="Unassembled WGS sequence"/>
</dbReference>
<accession>F8PAW5</accession>
<dbReference type="AlphaFoldDB" id="F8PAW5"/>
<proteinExistence type="predicted"/>
<organism evidence="2">
    <name type="scientific">Serpula lacrymans var. lacrymans (strain S7.9)</name>
    <name type="common">Dry rot fungus</name>
    <dbReference type="NCBI Taxonomy" id="578457"/>
    <lineage>
        <taxon>Eukaryota</taxon>
        <taxon>Fungi</taxon>
        <taxon>Dikarya</taxon>
        <taxon>Basidiomycota</taxon>
        <taxon>Agaricomycotina</taxon>
        <taxon>Agaricomycetes</taxon>
        <taxon>Agaricomycetidae</taxon>
        <taxon>Boletales</taxon>
        <taxon>Coniophorineae</taxon>
        <taxon>Serpulaceae</taxon>
        <taxon>Serpula</taxon>
    </lineage>
</organism>
<sequence>MSNSTIFASQQNSSRVLKNCRWRRMAFPPTQYIVSKTPPVSRQHWTMIPLMCTGVKFYLQLNHAESNYNNTRDRIRELNKDQDLPLLHKVQRIVTELSGIEPLMLDCGIKQCLAYTGPFSDLKYCPECGEALYNQDILLASNDALKTPHQTFSTIPLAEQL</sequence>
<dbReference type="RefSeq" id="XP_007323539.1">
    <property type="nucleotide sequence ID" value="XM_007323477.1"/>
</dbReference>
<dbReference type="HOGENOM" id="CLU_007337_3_0_1"/>
<dbReference type="EMBL" id="GL945443">
    <property type="protein sequence ID" value="EGO19406.1"/>
    <property type="molecule type" value="Genomic_DNA"/>
</dbReference>
<protein>
    <submittedName>
        <fullName evidence="1">Uncharacterized protein</fullName>
    </submittedName>
</protein>
<reference evidence="2" key="1">
    <citation type="journal article" date="2011" name="Science">
        <title>The plant cell wall-decomposing machinery underlies the functional diversity of forest fungi.</title>
        <authorList>
            <person name="Eastwood D.C."/>
            <person name="Floudas D."/>
            <person name="Binder M."/>
            <person name="Majcherczyk A."/>
            <person name="Schneider P."/>
            <person name="Aerts A."/>
            <person name="Asiegbu F.O."/>
            <person name="Baker S.E."/>
            <person name="Barry K."/>
            <person name="Bendiksby M."/>
            <person name="Blumentritt M."/>
            <person name="Coutinho P.M."/>
            <person name="Cullen D."/>
            <person name="de Vries R.P."/>
            <person name="Gathman A."/>
            <person name="Goodell B."/>
            <person name="Henrissat B."/>
            <person name="Ihrmark K."/>
            <person name="Kauserud H."/>
            <person name="Kohler A."/>
            <person name="LaButti K."/>
            <person name="Lapidus A."/>
            <person name="Lavin J.L."/>
            <person name="Lee Y.-H."/>
            <person name="Lindquist E."/>
            <person name="Lilly W."/>
            <person name="Lucas S."/>
            <person name="Morin E."/>
            <person name="Murat C."/>
            <person name="Oguiza J.A."/>
            <person name="Park J."/>
            <person name="Pisabarro A.G."/>
            <person name="Riley R."/>
            <person name="Rosling A."/>
            <person name="Salamov A."/>
            <person name="Schmidt O."/>
            <person name="Schmutz J."/>
            <person name="Skrede I."/>
            <person name="Stenlid J."/>
            <person name="Wiebenga A."/>
            <person name="Xie X."/>
            <person name="Kuees U."/>
            <person name="Hibbett D.S."/>
            <person name="Hoffmeister D."/>
            <person name="Hoegberg N."/>
            <person name="Martin F."/>
            <person name="Grigoriev I.V."/>
            <person name="Watkinson S.C."/>
        </authorList>
    </citation>
    <scope>NUCLEOTIDE SEQUENCE [LARGE SCALE GENOMIC DNA]</scope>
    <source>
        <strain evidence="2">S7.9</strain>
    </source>
</reference>
<evidence type="ECO:0000313" key="1">
    <source>
        <dbReference type="EMBL" id="EGO19406.1"/>
    </source>
</evidence>